<evidence type="ECO:0000313" key="2">
    <source>
        <dbReference type="Proteomes" id="UP000199031"/>
    </source>
</evidence>
<name>A0A1I5X7Y3_9BACT</name>
<dbReference type="Proteomes" id="UP000199031">
    <property type="component" value="Unassembled WGS sequence"/>
</dbReference>
<keyword evidence="2" id="KW-1185">Reference proteome</keyword>
<protein>
    <submittedName>
        <fullName evidence="1">Uncharacterized protein</fullName>
    </submittedName>
</protein>
<organism evidence="1 2">
    <name type="scientific">Parafilimonas terrae</name>
    <dbReference type="NCBI Taxonomy" id="1465490"/>
    <lineage>
        <taxon>Bacteria</taxon>
        <taxon>Pseudomonadati</taxon>
        <taxon>Bacteroidota</taxon>
        <taxon>Chitinophagia</taxon>
        <taxon>Chitinophagales</taxon>
        <taxon>Chitinophagaceae</taxon>
        <taxon>Parafilimonas</taxon>
    </lineage>
</organism>
<gene>
    <name evidence="1" type="ORF">SAMN05444277_1081</name>
</gene>
<evidence type="ECO:0000313" key="1">
    <source>
        <dbReference type="EMBL" id="SFQ28082.1"/>
    </source>
</evidence>
<dbReference type="RefSeq" id="WP_143075863.1">
    <property type="nucleotide sequence ID" value="NZ_FOXQ01000008.1"/>
</dbReference>
<sequence>MARLIIPDDFTSQLTLLNNIIAQNTALGASSPLTAFLAQQNIVLTNDAATGAAAQTHDVGRALLKKQSENYRQLRDHYFSTPWTHLTGGVQFLKTFYKGNTKELGNWGITITDSGKVNYPAAFGDRTTVFIAFTAKHNSYPDGDSPLQPFLTQHNINLDADSALVEQATTNNTSFTTAAQQSENETELRNQIWLPVLENIKTIGNYLMKLFSNNQKSLGNWGFVVDDSSQKPKLRTTRLKLGEQITVSPVLLGSTLTNTGEVEIHLYKGKATTGNPVIIHATEQFGIQKGFSTVTVVNPSTLQEARFTAMV</sequence>
<reference evidence="1 2" key="1">
    <citation type="submission" date="2016-10" db="EMBL/GenBank/DDBJ databases">
        <authorList>
            <person name="de Groot N.N."/>
        </authorList>
    </citation>
    <scope>NUCLEOTIDE SEQUENCE [LARGE SCALE GENOMIC DNA]</scope>
    <source>
        <strain evidence="1 2">DSM 28286</strain>
    </source>
</reference>
<feature type="non-terminal residue" evidence="1">
    <location>
        <position position="311"/>
    </location>
</feature>
<dbReference type="AlphaFoldDB" id="A0A1I5X7Y3"/>
<accession>A0A1I5X7Y3</accession>
<dbReference type="EMBL" id="FOXQ01000008">
    <property type="protein sequence ID" value="SFQ28082.1"/>
    <property type="molecule type" value="Genomic_DNA"/>
</dbReference>
<proteinExistence type="predicted"/>